<dbReference type="PRINTS" id="PR00245">
    <property type="entry name" value="OLFACTORYR"/>
</dbReference>
<keyword evidence="6 13" id="KW-1133">Transmembrane helix</keyword>
<organism evidence="15 16">
    <name type="scientific">Xenopus tropicalis</name>
    <name type="common">Western clawed frog</name>
    <name type="synonym">Silurana tropicalis</name>
    <dbReference type="NCBI Taxonomy" id="8364"/>
    <lineage>
        <taxon>Eukaryota</taxon>
        <taxon>Metazoa</taxon>
        <taxon>Chordata</taxon>
        <taxon>Craniata</taxon>
        <taxon>Vertebrata</taxon>
        <taxon>Euteleostomi</taxon>
        <taxon>Amphibia</taxon>
        <taxon>Batrachia</taxon>
        <taxon>Anura</taxon>
        <taxon>Pipoidea</taxon>
        <taxon>Pipidae</taxon>
        <taxon>Xenopodinae</taxon>
        <taxon>Xenopus</taxon>
        <taxon>Silurana</taxon>
    </lineage>
</organism>
<evidence type="ECO:0000256" key="8">
    <source>
        <dbReference type="ARBA" id="ARBA00023136"/>
    </source>
</evidence>
<keyword evidence="10" id="KW-0675">Receptor</keyword>
<evidence type="ECO:0000256" key="7">
    <source>
        <dbReference type="ARBA" id="ARBA00023040"/>
    </source>
</evidence>
<keyword evidence="5" id="KW-0552">Olfaction</keyword>
<dbReference type="RefSeq" id="XP_031754179.1">
    <property type="nucleotide sequence ID" value="XM_031898319.1"/>
</dbReference>
<evidence type="ECO:0000256" key="13">
    <source>
        <dbReference type="SAM" id="Phobius"/>
    </source>
</evidence>
<dbReference type="AlphaFoldDB" id="A0A8J1J8J3"/>
<feature type="transmembrane region" description="Helical" evidence="13">
    <location>
        <begin position="60"/>
        <end position="78"/>
    </location>
</feature>
<dbReference type="PROSITE" id="PS50262">
    <property type="entry name" value="G_PROTEIN_RECEP_F1_2"/>
    <property type="match status" value="1"/>
</dbReference>
<dbReference type="GO" id="GO:0004930">
    <property type="term" value="F:G protein-coupled receptor activity"/>
    <property type="evidence" value="ECO:0007669"/>
    <property type="project" value="UniProtKB-KW"/>
</dbReference>
<keyword evidence="11" id="KW-0325">Glycoprotein</keyword>
<dbReference type="GO" id="GO:0005886">
    <property type="term" value="C:plasma membrane"/>
    <property type="evidence" value="ECO:0007669"/>
    <property type="project" value="UniProtKB-SubCell"/>
</dbReference>
<dbReference type="Pfam" id="PF13853">
    <property type="entry name" value="7tm_4"/>
    <property type="match status" value="1"/>
</dbReference>
<dbReference type="InterPro" id="IPR000725">
    <property type="entry name" value="Olfact_rcpt"/>
</dbReference>
<keyword evidence="2" id="KW-1003">Cell membrane</keyword>
<comment type="subcellular location">
    <subcellularLocation>
        <location evidence="1">Cell membrane</location>
        <topology evidence="1">Multi-pass membrane protein</topology>
    </subcellularLocation>
</comment>
<keyword evidence="12" id="KW-0807">Transducer</keyword>
<evidence type="ECO:0000256" key="4">
    <source>
        <dbReference type="ARBA" id="ARBA00022692"/>
    </source>
</evidence>
<keyword evidence="15" id="KW-1185">Reference proteome</keyword>
<dbReference type="GO" id="GO:0004984">
    <property type="term" value="F:olfactory receptor activity"/>
    <property type="evidence" value="ECO:0007669"/>
    <property type="project" value="InterPro"/>
</dbReference>
<dbReference type="PANTHER" id="PTHR24242">
    <property type="entry name" value="G-PROTEIN COUPLED RECEPTOR"/>
    <property type="match status" value="1"/>
</dbReference>
<dbReference type="PRINTS" id="PR00237">
    <property type="entry name" value="GPCRRHODOPSN"/>
</dbReference>
<dbReference type="PANTHER" id="PTHR24242:SF408">
    <property type="entry name" value="OLFACTORY RECEPTOR 11A1-LIKE"/>
    <property type="match status" value="1"/>
</dbReference>
<sequence length="317" mass="35681">MLQENRTLITELYLVGFGDLHNFNIILFAVVLIIFIMALMSNDLVIILVATCKSLHSSMYFFLTQLSLSEVLFTSNIVPNMLRLILAGGGTMSVNGCITQFYLLCAPTIAQCLLLAAMSFDRYVAICKPLHYTSVLTFRLQLHIVMFCWTSGFTLALPIDIFLHKLQFCHSNVINHFYCDIAPVLELSCSDTSSVKLLTSLVSMPVVLLPFTFIIATYISIIFTILRIPSNHGRQKAFSTCSSHLIVVSMYYGTLTTIYIVPTGEHSMNANKVLSLLYSLVTPLFNPIIYSLRNQDIRRAISNCNIVKRKTIFSHVY</sequence>
<gene>
    <name evidence="17" type="primary">or16d1</name>
    <name evidence="16" type="synonym">LOC116409590</name>
</gene>
<feature type="transmembrane region" description="Helical" evidence="13">
    <location>
        <begin position="98"/>
        <end position="120"/>
    </location>
</feature>
<evidence type="ECO:0000256" key="1">
    <source>
        <dbReference type="ARBA" id="ARBA00004651"/>
    </source>
</evidence>
<evidence type="ECO:0000313" key="16">
    <source>
        <dbReference type="RefSeq" id="XP_031754179.1"/>
    </source>
</evidence>
<evidence type="ECO:0000259" key="14">
    <source>
        <dbReference type="PROSITE" id="PS50262"/>
    </source>
</evidence>
<feature type="transmembrane region" description="Helical" evidence="13">
    <location>
        <begin position="140"/>
        <end position="163"/>
    </location>
</feature>
<evidence type="ECO:0000313" key="17">
    <source>
        <dbReference type="Xenbase" id="XB-GENE-29095343"/>
    </source>
</evidence>
<dbReference type="InterPro" id="IPR050939">
    <property type="entry name" value="Olfactory_GPCR1"/>
</dbReference>
<evidence type="ECO:0000256" key="11">
    <source>
        <dbReference type="ARBA" id="ARBA00023180"/>
    </source>
</evidence>
<dbReference type="InterPro" id="IPR017452">
    <property type="entry name" value="GPCR_Rhodpsn_7TM"/>
</dbReference>
<dbReference type="KEGG" id="xtr:116409590"/>
<evidence type="ECO:0000256" key="12">
    <source>
        <dbReference type="ARBA" id="ARBA00023224"/>
    </source>
</evidence>
<feature type="transmembrane region" description="Helical" evidence="13">
    <location>
        <begin position="273"/>
        <end position="292"/>
    </location>
</feature>
<reference evidence="16" key="1">
    <citation type="submission" date="2025-08" db="UniProtKB">
        <authorList>
            <consortium name="RefSeq"/>
        </authorList>
    </citation>
    <scope>IDENTIFICATION</scope>
    <source>
        <strain evidence="16">Nigerian</strain>
        <tissue evidence="16">Liver and blood</tissue>
    </source>
</reference>
<evidence type="ECO:0000256" key="5">
    <source>
        <dbReference type="ARBA" id="ARBA00022725"/>
    </source>
</evidence>
<evidence type="ECO:0000256" key="10">
    <source>
        <dbReference type="ARBA" id="ARBA00023170"/>
    </source>
</evidence>
<dbReference type="Proteomes" id="UP000008143">
    <property type="component" value="Chromosome 3"/>
</dbReference>
<evidence type="ECO:0000256" key="3">
    <source>
        <dbReference type="ARBA" id="ARBA00022606"/>
    </source>
</evidence>
<feature type="transmembrane region" description="Helical" evidence="13">
    <location>
        <begin position="238"/>
        <end position="261"/>
    </location>
</feature>
<keyword evidence="4 13" id="KW-0812">Transmembrane</keyword>
<evidence type="ECO:0000256" key="6">
    <source>
        <dbReference type="ARBA" id="ARBA00022989"/>
    </source>
</evidence>
<keyword evidence="8 13" id="KW-0472">Membrane</keyword>
<dbReference type="AGR" id="Xenbase:XB-GENE-29095343"/>
<dbReference type="OMA" id="IMALMSN"/>
<feature type="domain" description="G-protein coupled receptors family 1 profile" evidence="14">
    <location>
        <begin position="41"/>
        <end position="290"/>
    </location>
</feature>
<protein>
    <submittedName>
        <fullName evidence="16">Olfactory receptor 11A1-like</fullName>
    </submittedName>
</protein>
<dbReference type="InterPro" id="IPR000276">
    <property type="entry name" value="GPCR_Rhodpsn"/>
</dbReference>
<keyword evidence="9" id="KW-1015">Disulfide bond</keyword>
<dbReference type="Gene3D" id="1.20.1070.10">
    <property type="entry name" value="Rhodopsin 7-helix transmembrane proteins"/>
    <property type="match status" value="1"/>
</dbReference>
<evidence type="ECO:0000313" key="15">
    <source>
        <dbReference type="Proteomes" id="UP000008143"/>
    </source>
</evidence>
<keyword evidence="3" id="KW-0716">Sensory transduction</keyword>
<name>A0A8J1J8J3_XENTR</name>
<evidence type="ECO:0000256" key="2">
    <source>
        <dbReference type="ARBA" id="ARBA00022475"/>
    </source>
</evidence>
<dbReference type="Xenbase" id="XB-GENE-29095343">
    <property type="gene designation" value="or16d1"/>
</dbReference>
<dbReference type="SUPFAM" id="SSF81321">
    <property type="entry name" value="Family A G protein-coupled receptor-like"/>
    <property type="match status" value="1"/>
</dbReference>
<accession>A0A8J1J8J3</accession>
<dbReference type="FunFam" id="1.20.1070.10:FF:000010">
    <property type="entry name" value="Olfactory receptor"/>
    <property type="match status" value="1"/>
</dbReference>
<proteinExistence type="predicted"/>
<dbReference type="OrthoDB" id="9444602at2759"/>
<feature type="transmembrane region" description="Helical" evidence="13">
    <location>
        <begin position="25"/>
        <end position="48"/>
    </location>
</feature>
<keyword evidence="7" id="KW-0297">G-protein coupled receptor</keyword>
<evidence type="ECO:0000256" key="9">
    <source>
        <dbReference type="ARBA" id="ARBA00023157"/>
    </source>
</evidence>
<feature type="transmembrane region" description="Helical" evidence="13">
    <location>
        <begin position="206"/>
        <end position="226"/>
    </location>
</feature>